<comment type="caution">
    <text evidence="1">The sequence shown here is derived from an EMBL/GenBank/DDBJ whole genome shotgun (WGS) entry which is preliminary data.</text>
</comment>
<accession>A0AAW2QZL2</accession>
<sequence length="79" mass="9126">MAVRNRINILHAEDYRGNILKPIIILLLNLVGHQSQYNTADLAVVLIPFLERQTFFRRGPLRQGRGEWLVQDISPGFEI</sequence>
<dbReference type="AlphaFoldDB" id="A0AAW2QZL2"/>
<gene>
    <name evidence="1" type="ORF">Sradi_3242400</name>
</gene>
<organism evidence="1">
    <name type="scientific">Sesamum radiatum</name>
    <name type="common">Black benniseed</name>
    <dbReference type="NCBI Taxonomy" id="300843"/>
    <lineage>
        <taxon>Eukaryota</taxon>
        <taxon>Viridiplantae</taxon>
        <taxon>Streptophyta</taxon>
        <taxon>Embryophyta</taxon>
        <taxon>Tracheophyta</taxon>
        <taxon>Spermatophyta</taxon>
        <taxon>Magnoliopsida</taxon>
        <taxon>eudicotyledons</taxon>
        <taxon>Gunneridae</taxon>
        <taxon>Pentapetalae</taxon>
        <taxon>asterids</taxon>
        <taxon>lamiids</taxon>
        <taxon>Lamiales</taxon>
        <taxon>Pedaliaceae</taxon>
        <taxon>Sesamum</taxon>
    </lineage>
</organism>
<dbReference type="EMBL" id="JACGWJ010000014">
    <property type="protein sequence ID" value="KAL0373267.1"/>
    <property type="molecule type" value="Genomic_DNA"/>
</dbReference>
<evidence type="ECO:0000313" key="1">
    <source>
        <dbReference type="EMBL" id="KAL0373267.1"/>
    </source>
</evidence>
<reference evidence="1" key="1">
    <citation type="submission" date="2020-06" db="EMBL/GenBank/DDBJ databases">
        <authorList>
            <person name="Li T."/>
            <person name="Hu X."/>
            <person name="Zhang T."/>
            <person name="Song X."/>
            <person name="Zhang H."/>
            <person name="Dai N."/>
            <person name="Sheng W."/>
            <person name="Hou X."/>
            <person name="Wei L."/>
        </authorList>
    </citation>
    <scope>NUCLEOTIDE SEQUENCE</scope>
    <source>
        <strain evidence="1">G02</strain>
        <tissue evidence="1">Leaf</tissue>
    </source>
</reference>
<reference evidence="1" key="2">
    <citation type="journal article" date="2024" name="Plant">
        <title>Genomic evolution and insights into agronomic trait innovations of Sesamum species.</title>
        <authorList>
            <person name="Miao H."/>
            <person name="Wang L."/>
            <person name="Qu L."/>
            <person name="Liu H."/>
            <person name="Sun Y."/>
            <person name="Le M."/>
            <person name="Wang Q."/>
            <person name="Wei S."/>
            <person name="Zheng Y."/>
            <person name="Lin W."/>
            <person name="Duan Y."/>
            <person name="Cao H."/>
            <person name="Xiong S."/>
            <person name="Wang X."/>
            <person name="Wei L."/>
            <person name="Li C."/>
            <person name="Ma Q."/>
            <person name="Ju M."/>
            <person name="Zhao R."/>
            <person name="Li G."/>
            <person name="Mu C."/>
            <person name="Tian Q."/>
            <person name="Mei H."/>
            <person name="Zhang T."/>
            <person name="Gao T."/>
            <person name="Zhang H."/>
        </authorList>
    </citation>
    <scope>NUCLEOTIDE SEQUENCE</scope>
    <source>
        <strain evidence="1">G02</strain>
    </source>
</reference>
<protein>
    <submittedName>
        <fullName evidence="1">Uncharacterized protein</fullName>
    </submittedName>
</protein>
<name>A0AAW2QZL2_SESRA</name>
<proteinExistence type="predicted"/>